<evidence type="ECO:0000313" key="3">
    <source>
        <dbReference type="Proteomes" id="UP000294927"/>
    </source>
</evidence>
<keyword evidence="3" id="KW-1185">Reference proteome</keyword>
<dbReference type="RefSeq" id="WP_133902670.1">
    <property type="nucleotide sequence ID" value="NZ_SOCP01000004.1"/>
</dbReference>
<dbReference type="Proteomes" id="UP000294927">
    <property type="component" value="Unassembled WGS sequence"/>
</dbReference>
<evidence type="ECO:0000256" key="1">
    <source>
        <dbReference type="SAM" id="Phobius"/>
    </source>
</evidence>
<sequence>MGRFGTVVLAAFLLGPSAATPTGLAFDLPPPLAFLAVFAGVTSSFAVALFAMERLRAFWRARRPVRVPEVTSRRAERRGRTARRAHAVLDRFGPVGLGLVGPAVFGTWVSAAVGTAVGMARWRLFTWLVIGAGLWTGVLVVASDSVLRWLFG</sequence>
<proteinExistence type="predicted"/>
<feature type="transmembrane region" description="Helical" evidence="1">
    <location>
        <begin position="125"/>
        <end position="151"/>
    </location>
</feature>
<organism evidence="2 3">
    <name type="scientific">Actinophytocola oryzae</name>
    <dbReference type="NCBI Taxonomy" id="502181"/>
    <lineage>
        <taxon>Bacteria</taxon>
        <taxon>Bacillati</taxon>
        <taxon>Actinomycetota</taxon>
        <taxon>Actinomycetes</taxon>
        <taxon>Pseudonocardiales</taxon>
        <taxon>Pseudonocardiaceae</taxon>
    </lineage>
</organism>
<feature type="transmembrane region" description="Helical" evidence="1">
    <location>
        <begin position="29"/>
        <end position="52"/>
    </location>
</feature>
<reference evidence="2 3" key="1">
    <citation type="submission" date="2019-03" db="EMBL/GenBank/DDBJ databases">
        <title>Genomic Encyclopedia of Archaeal and Bacterial Type Strains, Phase II (KMG-II): from individual species to whole genera.</title>
        <authorList>
            <person name="Goeker M."/>
        </authorList>
    </citation>
    <scope>NUCLEOTIDE SEQUENCE [LARGE SCALE GENOMIC DNA]</scope>
    <source>
        <strain evidence="2 3">DSM 45499</strain>
    </source>
</reference>
<keyword evidence="1" id="KW-1133">Transmembrane helix</keyword>
<keyword evidence="1" id="KW-0472">Membrane</keyword>
<gene>
    <name evidence="2" type="ORF">CLV71_10493</name>
</gene>
<protein>
    <submittedName>
        <fullName evidence="2">Putative small multi-drug export protein</fullName>
    </submittedName>
</protein>
<comment type="caution">
    <text evidence="2">The sequence shown here is derived from an EMBL/GenBank/DDBJ whole genome shotgun (WGS) entry which is preliminary data.</text>
</comment>
<dbReference type="InterPro" id="IPR009577">
    <property type="entry name" value="Sm_multidrug_ex"/>
</dbReference>
<keyword evidence="1" id="KW-0812">Transmembrane</keyword>
<dbReference type="Pfam" id="PF06695">
    <property type="entry name" value="Sm_multidrug_ex"/>
    <property type="match status" value="1"/>
</dbReference>
<name>A0A4R7VVH7_9PSEU</name>
<feature type="transmembrane region" description="Helical" evidence="1">
    <location>
        <begin position="92"/>
        <end position="113"/>
    </location>
</feature>
<accession>A0A4R7VVH7</accession>
<evidence type="ECO:0000313" key="2">
    <source>
        <dbReference type="EMBL" id="TDV53625.1"/>
    </source>
</evidence>
<dbReference type="AlphaFoldDB" id="A0A4R7VVH7"/>
<dbReference type="EMBL" id="SOCP01000004">
    <property type="protein sequence ID" value="TDV53625.1"/>
    <property type="molecule type" value="Genomic_DNA"/>
</dbReference>